<dbReference type="EMBL" id="UZAG01005200">
    <property type="protein sequence ID" value="VDO17583.1"/>
    <property type="molecule type" value="Genomic_DNA"/>
</dbReference>
<evidence type="ECO:0000313" key="2">
    <source>
        <dbReference type="Proteomes" id="UP000280834"/>
    </source>
</evidence>
<protein>
    <submittedName>
        <fullName evidence="1 3">Uncharacterized protein</fullName>
    </submittedName>
</protein>
<gene>
    <name evidence="1" type="ORF">BTMF_LOCUS5024</name>
</gene>
<sequence length="61" mass="7232">MYRTNKIIRIRLKSDWKQSGRSNIRSTTFIHLHTSEFTIPALSNSRKSDSEFFLLDITEML</sequence>
<name>A0A0R3QH91_9BILA</name>
<dbReference type="Proteomes" id="UP000280834">
    <property type="component" value="Unassembled WGS sequence"/>
</dbReference>
<organism evidence="3">
    <name type="scientific">Brugia timori</name>
    <dbReference type="NCBI Taxonomy" id="42155"/>
    <lineage>
        <taxon>Eukaryota</taxon>
        <taxon>Metazoa</taxon>
        <taxon>Ecdysozoa</taxon>
        <taxon>Nematoda</taxon>
        <taxon>Chromadorea</taxon>
        <taxon>Rhabditida</taxon>
        <taxon>Spirurina</taxon>
        <taxon>Spiruromorpha</taxon>
        <taxon>Filarioidea</taxon>
        <taxon>Onchocercidae</taxon>
        <taxon>Brugia</taxon>
    </lineage>
</organism>
<proteinExistence type="predicted"/>
<accession>A0A0R3QH91</accession>
<dbReference type="WBParaSite" id="BTMF_0000575401-mRNA-1">
    <property type="protein sequence ID" value="BTMF_0000575401-mRNA-1"/>
    <property type="gene ID" value="BTMF_0000575401"/>
</dbReference>
<keyword evidence="2" id="KW-1185">Reference proteome</keyword>
<evidence type="ECO:0000313" key="1">
    <source>
        <dbReference type="EMBL" id="VDO17583.1"/>
    </source>
</evidence>
<reference evidence="1 2" key="2">
    <citation type="submission" date="2018-11" db="EMBL/GenBank/DDBJ databases">
        <authorList>
            <consortium name="Pathogen Informatics"/>
        </authorList>
    </citation>
    <scope>NUCLEOTIDE SEQUENCE [LARGE SCALE GENOMIC DNA]</scope>
</reference>
<reference evidence="3" key="1">
    <citation type="submission" date="2017-02" db="UniProtKB">
        <authorList>
            <consortium name="WormBaseParasite"/>
        </authorList>
    </citation>
    <scope>IDENTIFICATION</scope>
</reference>
<dbReference type="AlphaFoldDB" id="A0A0R3QH91"/>
<evidence type="ECO:0000313" key="3">
    <source>
        <dbReference type="WBParaSite" id="BTMF_0000575401-mRNA-1"/>
    </source>
</evidence>